<keyword evidence="3" id="KW-0804">Transcription</keyword>
<dbReference type="PANTHER" id="PTHR46796">
    <property type="entry name" value="HTH-TYPE TRANSCRIPTIONAL ACTIVATOR RHAS-RELATED"/>
    <property type="match status" value="1"/>
</dbReference>
<dbReference type="AlphaFoldDB" id="A0A919JSG8"/>
<dbReference type="Pfam" id="PF12833">
    <property type="entry name" value="HTH_18"/>
    <property type="match status" value="1"/>
</dbReference>
<dbReference type="GO" id="GO:0003700">
    <property type="term" value="F:DNA-binding transcription factor activity"/>
    <property type="evidence" value="ECO:0007669"/>
    <property type="project" value="InterPro"/>
</dbReference>
<evidence type="ECO:0000256" key="3">
    <source>
        <dbReference type="ARBA" id="ARBA00023163"/>
    </source>
</evidence>
<dbReference type="EMBL" id="BOMQ01000105">
    <property type="protein sequence ID" value="GIE54570.1"/>
    <property type="molecule type" value="Genomic_DNA"/>
</dbReference>
<dbReference type="InterPro" id="IPR018062">
    <property type="entry name" value="HTH_AraC-typ_CS"/>
</dbReference>
<sequence>MVGDVPDAEQGRVQIRLEAGSGPGGAEPIKQCSHAPSLPGAGRAVLNVLVVPGAYRRAMLTQAVLAEAPDLRVATVGCSGPARWSAPEEVTSSAVVLVRRGVFARRADGRAGVADPVQGYVQRPGQVQQVAHPAGADTCTSIGIAPALADRLGWAGPLTVSPRADLAHRRLIARATAGAGPADLAELAADLIARLLPPPARRPPRRSVDDVRVALNADPRARLDDLAELAGCSRWHLSRTFHEVTGVTINTYRLRLRARAVLAELGDSAAGLAELAARAGFADQAHLSRTIRRELGLSPGEVRRLLGPPAGR</sequence>
<dbReference type="SUPFAM" id="SSF46689">
    <property type="entry name" value="Homeodomain-like"/>
    <property type="match status" value="2"/>
</dbReference>
<proteinExistence type="predicted"/>
<dbReference type="GO" id="GO:0043565">
    <property type="term" value="F:sequence-specific DNA binding"/>
    <property type="evidence" value="ECO:0007669"/>
    <property type="project" value="InterPro"/>
</dbReference>
<dbReference type="Proteomes" id="UP000647172">
    <property type="component" value="Unassembled WGS sequence"/>
</dbReference>
<protein>
    <submittedName>
        <fullName evidence="5">AraC family transcriptional regulator</fullName>
    </submittedName>
</protein>
<keyword evidence="6" id="KW-1185">Reference proteome</keyword>
<accession>A0A919JSG8</accession>
<dbReference type="PROSITE" id="PS01124">
    <property type="entry name" value="HTH_ARAC_FAMILY_2"/>
    <property type="match status" value="1"/>
</dbReference>
<dbReference type="SMART" id="SM00342">
    <property type="entry name" value="HTH_ARAC"/>
    <property type="match status" value="1"/>
</dbReference>
<comment type="caution">
    <text evidence="5">The sequence shown here is derived from an EMBL/GenBank/DDBJ whole genome shotgun (WGS) entry which is preliminary data.</text>
</comment>
<organism evidence="5 6">
    <name type="scientific">Actinoplanes nipponensis</name>
    <dbReference type="NCBI Taxonomy" id="135950"/>
    <lineage>
        <taxon>Bacteria</taxon>
        <taxon>Bacillati</taxon>
        <taxon>Actinomycetota</taxon>
        <taxon>Actinomycetes</taxon>
        <taxon>Micromonosporales</taxon>
        <taxon>Micromonosporaceae</taxon>
        <taxon>Actinoplanes</taxon>
    </lineage>
</organism>
<evidence type="ECO:0000313" key="6">
    <source>
        <dbReference type="Proteomes" id="UP000647172"/>
    </source>
</evidence>
<dbReference type="InterPro" id="IPR018060">
    <property type="entry name" value="HTH_AraC"/>
</dbReference>
<dbReference type="PROSITE" id="PS00041">
    <property type="entry name" value="HTH_ARAC_FAMILY_1"/>
    <property type="match status" value="1"/>
</dbReference>
<dbReference type="InterPro" id="IPR050204">
    <property type="entry name" value="AraC_XylS_family_regulators"/>
</dbReference>
<feature type="domain" description="HTH araC/xylS-type" evidence="4">
    <location>
        <begin position="205"/>
        <end position="305"/>
    </location>
</feature>
<evidence type="ECO:0000259" key="4">
    <source>
        <dbReference type="PROSITE" id="PS01124"/>
    </source>
</evidence>
<evidence type="ECO:0000256" key="2">
    <source>
        <dbReference type="ARBA" id="ARBA00023125"/>
    </source>
</evidence>
<reference evidence="5" key="1">
    <citation type="submission" date="2021-01" db="EMBL/GenBank/DDBJ databases">
        <title>Whole genome shotgun sequence of Actinoplanes nipponensis NBRC 14063.</title>
        <authorList>
            <person name="Komaki H."/>
            <person name="Tamura T."/>
        </authorList>
    </citation>
    <scope>NUCLEOTIDE SEQUENCE</scope>
    <source>
        <strain evidence="5">NBRC 14063</strain>
    </source>
</reference>
<evidence type="ECO:0000313" key="5">
    <source>
        <dbReference type="EMBL" id="GIE54570.1"/>
    </source>
</evidence>
<dbReference type="Gene3D" id="1.10.10.60">
    <property type="entry name" value="Homeodomain-like"/>
    <property type="match status" value="1"/>
</dbReference>
<name>A0A919JSG8_9ACTN</name>
<keyword evidence="2" id="KW-0238">DNA-binding</keyword>
<dbReference type="InterPro" id="IPR009057">
    <property type="entry name" value="Homeodomain-like_sf"/>
</dbReference>
<gene>
    <name evidence="5" type="ORF">Ani05nite_81040</name>
</gene>
<evidence type="ECO:0000256" key="1">
    <source>
        <dbReference type="ARBA" id="ARBA00023015"/>
    </source>
</evidence>
<keyword evidence="1" id="KW-0805">Transcription regulation</keyword>